<sequence length="474" mass="54532">MFIPKNYREIVRQLLMNQESTQHYFNEREFNRLLLQNGIKYTELIRAEMKEQFPEMLAQSPEITPMQARLDQLALYANQIQYYYTATAMINATTEIPSGSTDFIAQQARYEIYDIDGCRWTDDITQEALRQLTLEDLTPIDEGPRFLEGLFKLIQQASQLGFSIAAYWLCYKDSYEVKQPEILKYYVDRSLVKKDLSFEPITAFEPVAITDHQFSYTTPEFQAPILTQIKAEESVDDNCYYFEIKNAEGNLICFDVTIENLGAILFGLIHQIDVALLEKAYLENQPADLPMMYSTYRYDRFIQSEVLPIKTLSDLQMVPTTLFHNTTPIGRRGIYYVCTAKFLDRYGKPLGRRAFSEAVAQRDSEVRQVNSTVFESAIFAALKTALVGTRLTVHCAKRKKILVDGVPNIDLALEHDSAKPQLSPIERQVGQCLKRPVTTVYSLYSDQQPIPGLVERPFNELVAGIEAVRDHYLR</sequence>
<organism evidence="1 2">
    <name type="scientific">Latilactobacillus fuchuensis DSM 14340 = JCM 11249</name>
    <dbReference type="NCBI Taxonomy" id="1423747"/>
    <lineage>
        <taxon>Bacteria</taxon>
        <taxon>Bacillati</taxon>
        <taxon>Bacillota</taxon>
        <taxon>Bacilli</taxon>
        <taxon>Lactobacillales</taxon>
        <taxon>Lactobacillaceae</taxon>
        <taxon>Latilactobacillus</taxon>
    </lineage>
</organism>
<gene>
    <name evidence="1" type="ORF">FC69_GL001015</name>
</gene>
<dbReference type="RefSeq" id="WP_025083474.1">
    <property type="nucleotide sequence ID" value="NZ_AZEX01000027.1"/>
</dbReference>
<evidence type="ECO:0000313" key="2">
    <source>
        <dbReference type="Proteomes" id="UP000051264"/>
    </source>
</evidence>
<dbReference type="Proteomes" id="UP000051264">
    <property type="component" value="Unassembled WGS sequence"/>
</dbReference>
<evidence type="ECO:0000313" key="1">
    <source>
        <dbReference type="EMBL" id="KRL61001.1"/>
    </source>
</evidence>
<accession>A0A0R1RWZ4</accession>
<dbReference type="EMBL" id="AZEX01000027">
    <property type="protein sequence ID" value="KRL61001.1"/>
    <property type="molecule type" value="Genomic_DNA"/>
</dbReference>
<protein>
    <submittedName>
        <fullName evidence="1">Uncharacterized protein</fullName>
    </submittedName>
</protein>
<dbReference type="AlphaFoldDB" id="A0A0R1RWZ4"/>
<comment type="caution">
    <text evidence="1">The sequence shown here is derived from an EMBL/GenBank/DDBJ whole genome shotgun (WGS) entry which is preliminary data.</text>
</comment>
<proteinExistence type="predicted"/>
<reference evidence="1 2" key="1">
    <citation type="journal article" date="2015" name="Genome Announc.">
        <title>Expanding the biotechnology potential of lactobacilli through comparative genomics of 213 strains and associated genera.</title>
        <authorList>
            <person name="Sun Z."/>
            <person name="Harris H.M."/>
            <person name="McCann A."/>
            <person name="Guo C."/>
            <person name="Argimon S."/>
            <person name="Zhang W."/>
            <person name="Yang X."/>
            <person name="Jeffery I.B."/>
            <person name="Cooney J.C."/>
            <person name="Kagawa T.F."/>
            <person name="Liu W."/>
            <person name="Song Y."/>
            <person name="Salvetti E."/>
            <person name="Wrobel A."/>
            <person name="Rasinkangas P."/>
            <person name="Parkhill J."/>
            <person name="Rea M.C."/>
            <person name="O'Sullivan O."/>
            <person name="Ritari J."/>
            <person name="Douillard F.P."/>
            <person name="Paul Ross R."/>
            <person name="Yang R."/>
            <person name="Briner A.E."/>
            <person name="Felis G.E."/>
            <person name="de Vos W.M."/>
            <person name="Barrangou R."/>
            <person name="Klaenhammer T.R."/>
            <person name="Caufield P.W."/>
            <person name="Cui Y."/>
            <person name="Zhang H."/>
            <person name="O'Toole P.W."/>
        </authorList>
    </citation>
    <scope>NUCLEOTIDE SEQUENCE [LARGE SCALE GENOMIC DNA]</scope>
    <source>
        <strain evidence="1 2">DSM 14340</strain>
    </source>
</reference>
<dbReference type="PATRIC" id="fig|1423747.3.peg.1036"/>
<name>A0A0R1RWZ4_9LACO</name>